<keyword evidence="1" id="KW-0732">Signal</keyword>
<proteinExistence type="predicted"/>
<feature type="region of interest" description="Disordered" evidence="2">
    <location>
        <begin position="329"/>
        <end position="361"/>
    </location>
</feature>
<gene>
    <name evidence="5" type="ORF">SIID45300_00633</name>
</gene>
<evidence type="ECO:0000256" key="3">
    <source>
        <dbReference type="SAM" id="Phobius"/>
    </source>
</evidence>
<feature type="transmembrane region" description="Helical" evidence="3">
    <location>
        <begin position="34"/>
        <end position="56"/>
    </location>
</feature>
<dbReference type="Pfam" id="PF01551">
    <property type="entry name" value="Peptidase_M23"/>
    <property type="match status" value="1"/>
</dbReference>
<keyword evidence="6" id="KW-1185">Reference proteome</keyword>
<dbReference type="InterPro" id="IPR050570">
    <property type="entry name" value="Cell_wall_metabolism_enzyme"/>
</dbReference>
<evidence type="ECO:0000313" key="5">
    <source>
        <dbReference type="EMBL" id="GAB0056327.1"/>
    </source>
</evidence>
<dbReference type="CDD" id="cd12797">
    <property type="entry name" value="M23_peptidase"/>
    <property type="match status" value="1"/>
</dbReference>
<keyword evidence="3" id="KW-0812">Transmembrane</keyword>
<feature type="domain" description="M23ase beta-sheet core" evidence="4">
    <location>
        <begin position="194"/>
        <end position="295"/>
    </location>
</feature>
<dbReference type="PANTHER" id="PTHR21666:SF289">
    <property type="entry name" value="L-ALA--D-GLU ENDOPEPTIDASE"/>
    <property type="match status" value="1"/>
</dbReference>
<accession>A0ABQ0C635</accession>
<evidence type="ECO:0000259" key="4">
    <source>
        <dbReference type="Pfam" id="PF01551"/>
    </source>
</evidence>
<dbReference type="EMBL" id="BAAFGK010000002">
    <property type="protein sequence ID" value="GAB0056327.1"/>
    <property type="molecule type" value="Genomic_DNA"/>
</dbReference>
<keyword evidence="3" id="KW-1133">Transmembrane helix</keyword>
<dbReference type="InterPro" id="IPR016047">
    <property type="entry name" value="M23ase_b-sheet_dom"/>
</dbReference>
<protein>
    <recommendedName>
        <fullName evidence="4">M23ase beta-sheet core domain-containing protein</fullName>
    </recommendedName>
</protein>
<dbReference type="Proteomes" id="UP001628193">
    <property type="component" value="Unassembled WGS sequence"/>
</dbReference>
<evidence type="ECO:0000256" key="1">
    <source>
        <dbReference type="ARBA" id="ARBA00022729"/>
    </source>
</evidence>
<keyword evidence="3" id="KW-0472">Membrane</keyword>
<name>A0ABQ0C635_9PROT</name>
<evidence type="ECO:0000313" key="6">
    <source>
        <dbReference type="Proteomes" id="UP001628193"/>
    </source>
</evidence>
<organism evidence="5 6">
    <name type="scientific">Candidatus Magnetaquiglobus chichijimensis</name>
    <dbReference type="NCBI Taxonomy" id="3141448"/>
    <lineage>
        <taxon>Bacteria</taxon>
        <taxon>Pseudomonadati</taxon>
        <taxon>Pseudomonadota</taxon>
        <taxon>Magnetococcia</taxon>
        <taxon>Magnetococcales</taxon>
        <taxon>Candidatus Magnetaquicoccaceae</taxon>
        <taxon>Candidatus Magnetaquiglobus</taxon>
    </lineage>
</organism>
<dbReference type="PANTHER" id="PTHR21666">
    <property type="entry name" value="PEPTIDASE-RELATED"/>
    <property type="match status" value="1"/>
</dbReference>
<evidence type="ECO:0000256" key="2">
    <source>
        <dbReference type="SAM" id="MobiDB-lite"/>
    </source>
</evidence>
<dbReference type="Gene3D" id="2.70.70.10">
    <property type="entry name" value="Glucose Permease (Domain IIA)"/>
    <property type="match status" value="1"/>
</dbReference>
<sequence>MLSIYPIPAFLRNHSRHPWIKNSAKMADLFWRAIFPRLVTLLIPSLVASTAVIIWLTSRGAPMPAEVVTSEAPRGLKPGAGAAMETQRPLQVIAGDPTFAPAVESLEELFASHLTDTQEPEPDGLPVTNTDGKALSPMEVHVNETLLESLDPYLMNREQLTVFASAIPTGYPVPFQGINSPFGFRMHPTHQETRFHPGVDLKAPMNTPITATADGVVEFAGVDNGRLGLNGLGQVVSLHHNFGFRTTFSHLNKIHVKAGDFVRKGDLIGLTGQSGIVTAPHLHYEVRFIHQYLNPAPFLSWTAEHHERLFKEKSIQWVALLDQIGTRPSSASRHLARAEPPPKPTLSQASGNASTSGELHFAPTLITERHLSKPLESR</sequence>
<dbReference type="SUPFAM" id="SSF51261">
    <property type="entry name" value="Duplicated hybrid motif"/>
    <property type="match status" value="1"/>
</dbReference>
<feature type="compositionally biased region" description="Polar residues" evidence="2">
    <location>
        <begin position="345"/>
        <end position="357"/>
    </location>
</feature>
<comment type="caution">
    <text evidence="5">The sequence shown here is derived from an EMBL/GenBank/DDBJ whole genome shotgun (WGS) entry which is preliminary data.</text>
</comment>
<dbReference type="InterPro" id="IPR011055">
    <property type="entry name" value="Dup_hybrid_motif"/>
</dbReference>
<reference evidence="5 6" key="1">
    <citation type="submission" date="2024-09" db="EMBL/GenBank/DDBJ databases">
        <title>Draft genome sequence of Candidatus Magnetaquicoccaceae bacterium FCR-1.</title>
        <authorList>
            <person name="Shimoshige H."/>
            <person name="Shimamura S."/>
            <person name="Taoka A."/>
            <person name="Kobayashi H."/>
            <person name="Maekawa T."/>
        </authorList>
    </citation>
    <scope>NUCLEOTIDE SEQUENCE [LARGE SCALE GENOMIC DNA]</scope>
    <source>
        <strain evidence="5 6">FCR-1</strain>
    </source>
</reference>